<dbReference type="AlphaFoldDB" id="A0A5C4X1Q0"/>
<proteinExistence type="predicted"/>
<feature type="transmembrane region" description="Helical" evidence="6">
    <location>
        <begin position="322"/>
        <end position="339"/>
    </location>
</feature>
<keyword evidence="2 6" id="KW-0812">Transmembrane</keyword>
<dbReference type="GO" id="GO:0016020">
    <property type="term" value="C:membrane"/>
    <property type="evidence" value="ECO:0007669"/>
    <property type="project" value="UniProtKB-SubCell"/>
</dbReference>
<feature type="transmembrane region" description="Helical" evidence="6">
    <location>
        <begin position="125"/>
        <end position="144"/>
    </location>
</feature>
<evidence type="ECO:0000256" key="3">
    <source>
        <dbReference type="ARBA" id="ARBA00022989"/>
    </source>
</evidence>
<feature type="transmembrane region" description="Helical" evidence="6">
    <location>
        <begin position="103"/>
        <end position="119"/>
    </location>
</feature>
<name>A0A5C4X1Q0_9MICO</name>
<feature type="transmembrane region" description="Helical" evidence="6">
    <location>
        <begin position="52"/>
        <end position="69"/>
    </location>
</feature>
<feature type="transmembrane region" description="Helical" evidence="6">
    <location>
        <begin position="151"/>
        <end position="170"/>
    </location>
</feature>
<evidence type="ECO:0000313" key="8">
    <source>
        <dbReference type="EMBL" id="TNM53818.1"/>
    </source>
</evidence>
<feature type="domain" description="Integral membrane bound transporter" evidence="7">
    <location>
        <begin position="240"/>
        <end position="364"/>
    </location>
</feature>
<gene>
    <name evidence="8" type="ORF">FHQ09_13715</name>
</gene>
<dbReference type="EMBL" id="VDMQ01000008">
    <property type="protein sequence ID" value="TNM53818.1"/>
    <property type="molecule type" value="Genomic_DNA"/>
</dbReference>
<feature type="region of interest" description="Disordered" evidence="5">
    <location>
        <begin position="1"/>
        <end position="26"/>
    </location>
</feature>
<feature type="transmembrane region" description="Helical" evidence="6">
    <location>
        <begin position="351"/>
        <end position="369"/>
    </location>
</feature>
<evidence type="ECO:0000256" key="6">
    <source>
        <dbReference type="SAM" id="Phobius"/>
    </source>
</evidence>
<organism evidence="8 9">
    <name type="scientific">Brevibacterium sediminis</name>
    <dbReference type="NCBI Taxonomy" id="1857024"/>
    <lineage>
        <taxon>Bacteria</taxon>
        <taxon>Bacillati</taxon>
        <taxon>Actinomycetota</taxon>
        <taxon>Actinomycetes</taxon>
        <taxon>Micrococcales</taxon>
        <taxon>Brevibacteriaceae</taxon>
        <taxon>Brevibacterium</taxon>
    </lineage>
</organism>
<evidence type="ECO:0000256" key="2">
    <source>
        <dbReference type="ARBA" id="ARBA00022692"/>
    </source>
</evidence>
<comment type="caution">
    <text evidence="8">The sequence shown here is derived from an EMBL/GenBank/DDBJ whole genome shotgun (WGS) entry which is preliminary data.</text>
</comment>
<sequence>MADYDRREHSAHHPMSAIPSPGSVPDVERGRTRLSHLQEFFRIPPGERDHIPAFRIALGVAIPLLVLLGIDRLDLAVYAAFGAFTGIYARFESPRSRTRRQSIAASVLVVCVGIGALLSSLGASVWALVVITSLVSGAGAAIALRFRLKPGGSIFFIFATGAVGSIPGGASVPVAMGVAAASALVCIGLGAFAHYAGERMPPEKETYVRVGLSPVGKADLAAHAARFTIAPFIAGVLGTLLIDVLPLLSHSYWAMVAAVAPITPPGRSARLKRGVHRVVGTLLGVIVTAFLLSFPSEAWQLVVWVILLQFLAEIFVLRNYSVALLFITPLALLMTQIGSPHPVPELLASRAIETVIGAVVGMVVVIVGFSSAKRTRAEIDASPHADDDD</sequence>
<protein>
    <submittedName>
        <fullName evidence="8">FUSC family protein</fullName>
    </submittedName>
</protein>
<evidence type="ECO:0000256" key="5">
    <source>
        <dbReference type="SAM" id="MobiDB-lite"/>
    </source>
</evidence>
<feature type="transmembrane region" description="Helical" evidence="6">
    <location>
        <begin position="75"/>
        <end position="91"/>
    </location>
</feature>
<keyword evidence="3 6" id="KW-1133">Transmembrane helix</keyword>
<dbReference type="Pfam" id="PF13515">
    <property type="entry name" value="FUSC_2"/>
    <property type="match status" value="1"/>
</dbReference>
<feature type="transmembrane region" description="Helical" evidence="6">
    <location>
        <begin position="176"/>
        <end position="197"/>
    </location>
</feature>
<evidence type="ECO:0000259" key="7">
    <source>
        <dbReference type="Pfam" id="PF13515"/>
    </source>
</evidence>
<evidence type="ECO:0000256" key="1">
    <source>
        <dbReference type="ARBA" id="ARBA00004141"/>
    </source>
</evidence>
<reference evidence="8 9" key="1">
    <citation type="submission" date="2019-06" db="EMBL/GenBank/DDBJ databases">
        <authorList>
            <person name="Mardanova A.M."/>
            <person name="Pudova D.S."/>
            <person name="Shagimardanova E.I."/>
            <person name="Gogoleva N.E."/>
            <person name="Lutfullin M.T."/>
            <person name="Hadieva G.F."/>
            <person name="Sharipova M.R."/>
        </authorList>
    </citation>
    <scope>NUCLEOTIDE SEQUENCE [LARGE SCALE GENOMIC DNA]</scope>
    <source>
        <strain evidence="8 9">MG-1</strain>
    </source>
</reference>
<feature type="transmembrane region" description="Helical" evidence="6">
    <location>
        <begin position="218"/>
        <end position="238"/>
    </location>
</feature>
<comment type="subcellular location">
    <subcellularLocation>
        <location evidence="1">Membrane</location>
        <topology evidence="1">Multi-pass membrane protein</topology>
    </subcellularLocation>
</comment>
<dbReference type="Proteomes" id="UP000314223">
    <property type="component" value="Unassembled WGS sequence"/>
</dbReference>
<accession>A0A5C4X1Q0</accession>
<evidence type="ECO:0000313" key="9">
    <source>
        <dbReference type="Proteomes" id="UP000314223"/>
    </source>
</evidence>
<keyword evidence="4 6" id="KW-0472">Membrane</keyword>
<evidence type="ECO:0000256" key="4">
    <source>
        <dbReference type="ARBA" id="ARBA00023136"/>
    </source>
</evidence>
<dbReference type="InterPro" id="IPR049453">
    <property type="entry name" value="Memb_transporter_dom"/>
</dbReference>